<dbReference type="EMBL" id="CP013244">
    <property type="protein sequence ID" value="ANP45853.1"/>
    <property type="molecule type" value="Genomic_DNA"/>
</dbReference>
<keyword evidence="2" id="KW-1185">Reference proteome</keyword>
<dbReference type="Proteomes" id="UP000092498">
    <property type="component" value="Chromosome"/>
</dbReference>
<organism evidence="1 2">
    <name type="scientific">Candidatus Viadribacter manganicus</name>
    <dbReference type="NCBI Taxonomy" id="1759059"/>
    <lineage>
        <taxon>Bacteria</taxon>
        <taxon>Pseudomonadati</taxon>
        <taxon>Pseudomonadota</taxon>
        <taxon>Alphaproteobacteria</taxon>
        <taxon>Hyphomonadales</taxon>
        <taxon>Hyphomonadaceae</taxon>
        <taxon>Candidatus Viadribacter</taxon>
    </lineage>
</organism>
<evidence type="ECO:0000313" key="2">
    <source>
        <dbReference type="Proteomes" id="UP000092498"/>
    </source>
</evidence>
<accession>A0A1B1AH16</accession>
<dbReference type="KEGG" id="cbot:ATE48_07895"/>
<gene>
    <name evidence="1" type="ORF">ATE48_07895</name>
</gene>
<sequence length="142" mass="15184">MSAASEASAQTSYTLWCRGGGDRQQMVVSTNVDASGRVNTSFQISFDRMSTSATAATPPARGECSWLDRPLNGAENGIIRGSFPNVSTSSTLDGGRLTVIDFSGAGDGVRALQTLFNAYRDGRDFRVEVYNDGSVMQVTRVQ</sequence>
<proteinExistence type="predicted"/>
<reference evidence="1 2" key="1">
    <citation type="submission" date="2015-11" db="EMBL/GenBank/DDBJ databases">
        <title>Whole-Genome Sequence of Candidatus Oderbacter manganicum from the National Park Lower Oder Valley, Germany.</title>
        <authorList>
            <person name="Braun B."/>
            <person name="Liere K."/>
            <person name="Szewzyk U."/>
        </authorList>
    </citation>
    <scope>NUCLEOTIDE SEQUENCE [LARGE SCALE GENOMIC DNA]</scope>
    <source>
        <strain evidence="1 2">OTSz_A_272</strain>
    </source>
</reference>
<dbReference type="InParanoid" id="A0A1B1AH16"/>
<evidence type="ECO:0000313" key="1">
    <source>
        <dbReference type="EMBL" id="ANP45853.1"/>
    </source>
</evidence>
<dbReference type="AlphaFoldDB" id="A0A1B1AH16"/>
<name>A0A1B1AH16_9PROT</name>
<protein>
    <submittedName>
        <fullName evidence="1">Uncharacterized protein</fullName>
    </submittedName>
</protein>